<dbReference type="InterPro" id="IPR003615">
    <property type="entry name" value="HNH_nuc"/>
</dbReference>
<dbReference type="Gene3D" id="1.10.30.50">
    <property type="match status" value="1"/>
</dbReference>
<evidence type="ECO:0000259" key="1">
    <source>
        <dbReference type="SMART" id="SM00507"/>
    </source>
</evidence>
<evidence type="ECO:0000313" key="2">
    <source>
        <dbReference type="EMBL" id="MFF4524065.1"/>
    </source>
</evidence>
<dbReference type="SMART" id="SM00507">
    <property type="entry name" value="HNHc"/>
    <property type="match status" value="1"/>
</dbReference>
<keyword evidence="3" id="KW-1185">Reference proteome</keyword>
<dbReference type="InterPro" id="IPR002711">
    <property type="entry name" value="HNH"/>
</dbReference>
<dbReference type="GO" id="GO:0004519">
    <property type="term" value="F:endonuclease activity"/>
    <property type="evidence" value="ECO:0007669"/>
    <property type="project" value="UniProtKB-KW"/>
</dbReference>
<proteinExistence type="predicted"/>
<dbReference type="Pfam" id="PF01844">
    <property type="entry name" value="HNH"/>
    <property type="match status" value="1"/>
</dbReference>
<organism evidence="2 3">
    <name type="scientific">Streptomyces bluensis</name>
    <dbReference type="NCBI Taxonomy" id="33897"/>
    <lineage>
        <taxon>Bacteria</taxon>
        <taxon>Bacillati</taxon>
        <taxon>Actinomycetota</taxon>
        <taxon>Actinomycetes</taxon>
        <taxon>Kitasatosporales</taxon>
        <taxon>Streptomycetaceae</taxon>
        <taxon>Streptomyces</taxon>
    </lineage>
</organism>
<keyword evidence="2" id="KW-0378">Hydrolase</keyword>
<dbReference type="Proteomes" id="UP001602058">
    <property type="component" value="Unassembled WGS sequence"/>
</dbReference>
<evidence type="ECO:0000313" key="3">
    <source>
        <dbReference type="Proteomes" id="UP001602058"/>
    </source>
</evidence>
<dbReference type="InterPro" id="IPR058813">
    <property type="entry name" value="DNA-SBD_ScoMcrA"/>
</dbReference>
<dbReference type="Pfam" id="PF26345">
    <property type="entry name" value="ScoMcrA_N"/>
    <property type="match status" value="1"/>
</dbReference>
<sequence>MLDVTTGIHVSRETWLSVLLRRVPVMALTDITRIEVDKAVEEYDRLGRDAFLQHYGFGRARRYMLLHGGRHYDSKAIFGAAHGFVPGQQPMAAQDFSGGAEHAVGYLRRLGFTVVEELTESVVIRDDLVDRVAHLKVNRSSGRPALFQPIVLLWAIGRARRGEPRLLSWKETEEELKTLLQRHGMRGERPRPDYPVAALCRAGLWVLPDYQGAVPAAHGDTELRSWFRDKQPLGGLAEPVYDLLRRSGETRLAVIGELLCRFFDDLDYGPLLTDVGLYDDDVASDETPGEAEAPEERPEPWLITAVEYERLCRIAKHGEAANHGKRASRTARNPIRSSAARRAVLGRSQGHCENPHCTGQPADVTDKGHPILEVDHVVDLTLGGRDHPSQMVALCPNCHAVKTRGRTREALRDILLKVAVERHNALRTAHGPSAA</sequence>
<name>A0ABW6UKU3_9ACTN</name>
<dbReference type="InterPro" id="IPR058807">
    <property type="entry name" value="ScoMcrA_N"/>
</dbReference>
<comment type="caution">
    <text evidence="2">The sequence shown here is derived from an EMBL/GenBank/DDBJ whole genome shotgun (WGS) entry which is preliminary data.</text>
</comment>
<accession>A0ABW6UKU3</accession>
<keyword evidence="2" id="KW-0540">Nuclease</keyword>
<gene>
    <name evidence="2" type="ORF">ACFY1D_21995</name>
</gene>
<reference evidence="2 3" key="1">
    <citation type="submission" date="2024-10" db="EMBL/GenBank/DDBJ databases">
        <title>The Natural Products Discovery Center: Release of the First 8490 Sequenced Strains for Exploring Actinobacteria Biosynthetic Diversity.</title>
        <authorList>
            <person name="Kalkreuter E."/>
            <person name="Kautsar S.A."/>
            <person name="Yang D."/>
            <person name="Bader C.D."/>
            <person name="Teijaro C.N."/>
            <person name="Fluegel L."/>
            <person name="Davis C.M."/>
            <person name="Simpson J.R."/>
            <person name="Lauterbach L."/>
            <person name="Steele A.D."/>
            <person name="Gui C."/>
            <person name="Meng S."/>
            <person name="Li G."/>
            <person name="Viehrig K."/>
            <person name="Ye F."/>
            <person name="Su P."/>
            <person name="Kiefer A.F."/>
            <person name="Nichols A."/>
            <person name="Cepeda A.J."/>
            <person name="Yan W."/>
            <person name="Fan B."/>
            <person name="Jiang Y."/>
            <person name="Adhikari A."/>
            <person name="Zheng C.-J."/>
            <person name="Schuster L."/>
            <person name="Cowan T.M."/>
            <person name="Smanski M.J."/>
            <person name="Chevrette M.G."/>
            <person name="De Carvalho L.P.S."/>
            <person name="Shen B."/>
        </authorList>
    </citation>
    <scope>NUCLEOTIDE SEQUENCE [LARGE SCALE GENOMIC DNA]</scope>
    <source>
        <strain evidence="2 3">NPDC001390</strain>
    </source>
</reference>
<dbReference type="RefSeq" id="WP_350951440.1">
    <property type="nucleotide sequence ID" value="NZ_JBEOYX010000002.1"/>
</dbReference>
<keyword evidence="2" id="KW-0255">Endonuclease</keyword>
<feature type="domain" description="HNH nuclease" evidence="1">
    <location>
        <begin position="339"/>
        <end position="400"/>
    </location>
</feature>
<dbReference type="CDD" id="cd00085">
    <property type="entry name" value="HNHc"/>
    <property type="match status" value="1"/>
</dbReference>
<dbReference type="EMBL" id="JBIAWJ010000011">
    <property type="protein sequence ID" value="MFF4524065.1"/>
    <property type="molecule type" value="Genomic_DNA"/>
</dbReference>
<protein>
    <submittedName>
        <fullName evidence="2">HNH endonuclease signature motif containing protein</fullName>
    </submittedName>
</protein>
<dbReference type="Pfam" id="PF26340">
    <property type="entry name" value="DNA-SBD_ScoMcrA"/>
    <property type="match status" value="1"/>
</dbReference>